<dbReference type="InterPro" id="IPR035901">
    <property type="entry name" value="GIY-YIG_endonuc_sf"/>
</dbReference>
<dbReference type="Proteomes" id="UP000249239">
    <property type="component" value="Unassembled WGS sequence"/>
</dbReference>
<dbReference type="RefSeq" id="WP_111444803.1">
    <property type="nucleotide sequence ID" value="NZ_QKZK01000007.1"/>
</dbReference>
<dbReference type="SUPFAM" id="SSF82771">
    <property type="entry name" value="GIY-YIG endonuclease"/>
    <property type="match status" value="1"/>
</dbReference>
<organism evidence="2 3">
    <name type="scientific">Breznakibacter xylanolyticus</name>
    <dbReference type="NCBI Taxonomy" id="990"/>
    <lineage>
        <taxon>Bacteria</taxon>
        <taxon>Pseudomonadati</taxon>
        <taxon>Bacteroidota</taxon>
        <taxon>Bacteroidia</taxon>
        <taxon>Marinilabiliales</taxon>
        <taxon>Marinilabiliaceae</taxon>
        <taxon>Breznakibacter</taxon>
    </lineage>
</organism>
<reference evidence="2 3" key="1">
    <citation type="submission" date="2018-06" db="EMBL/GenBank/DDBJ databases">
        <title>Genomic Encyclopedia of Archaeal and Bacterial Type Strains, Phase II (KMG-II): from individual species to whole genera.</title>
        <authorList>
            <person name="Goeker M."/>
        </authorList>
    </citation>
    <scope>NUCLEOTIDE SEQUENCE [LARGE SCALE GENOMIC DNA]</scope>
    <source>
        <strain evidence="2 3">DSM 6779</strain>
    </source>
</reference>
<dbReference type="EMBL" id="QKZK01000007">
    <property type="protein sequence ID" value="PZX18055.1"/>
    <property type="molecule type" value="Genomic_DNA"/>
</dbReference>
<evidence type="ECO:0000313" key="3">
    <source>
        <dbReference type="Proteomes" id="UP000249239"/>
    </source>
</evidence>
<gene>
    <name evidence="2" type="ORF">LX69_01091</name>
</gene>
<dbReference type="Gene3D" id="3.40.1440.10">
    <property type="entry name" value="GIY-YIG endonuclease"/>
    <property type="match status" value="1"/>
</dbReference>
<keyword evidence="3" id="KW-1185">Reference proteome</keyword>
<dbReference type="SMART" id="SM00465">
    <property type="entry name" value="GIYc"/>
    <property type="match status" value="1"/>
</dbReference>
<comment type="caution">
    <text evidence="2">The sequence shown here is derived from an EMBL/GenBank/DDBJ whole genome shotgun (WGS) entry which is preliminary data.</text>
</comment>
<name>A0A2W7NC83_9BACT</name>
<evidence type="ECO:0000259" key="1">
    <source>
        <dbReference type="PROSITE" id="PS50164"/>
    </source>
</evidence>
<proteinExistence type="predicted"/>
<feature type="domain" description="GIY-YIG" evidence="1">
    <location>
        <begin position="20"/>
        <end position="92"/>
    </location>
</feature>
<evidence type="ECO:0000313" key="2">
    <source>
        <dbReference type="EMBL" id="PZX18055.1"/>
    </source>
</evidence>
<dbReference type="OrthoDB" id="9803913at2"/>
<dbReference type="PROSITE" id="PS50164">
    <property type="entry name" value="GIY_YIG"/>
    <property type="match status" value="1"/>
</dbReference>
<dbReference type="InterPro" id="IPR000305">
    <property type="entry name" value="GIY-YIG_endonuc"/>
</dbReference>
<protein>
    <submittedName>
        <fullName evidence="2">GIY-YIG catalytic domain-containing protein</fullName>
    </submittedName>
</protein>
<accession>A0A2W7NC83</accession>
<dbReference type="AlphaFoldDB" id="A0A2W7NC83"/>
<sequence length="194" mass="22556">MNKNDVVINAKEMDLKSLVVSSGVYFLYNNDELVYIGKAQNIAKRILEHIVEGTKPFNRVMYELVPVDSLSRVETILIKALKPPFNKSQNNDIEHSNYIPSRSSVSIRPIAMEHHLKRDGTMNVKIRFTYKRRSFYVKTNFFVYQEDIDAGNIINPKVKKDIDVIISKYRNITKYISFDKSFEYVQNKILAANI</sequence>
<dbReference type="Pfam" id="PF01541">
    <property type="entry name" value="GIY-YIG"/>
    <property type="match status" value="1"/>
</dbReference>